<evidence type="ECO:0000313" key="2">
    <source>
        <dbReference type="Proteomes" id="UP001595998"/>
    </source>
</evidence>
<dbReference type="RefSeq" id="WP_380035368.1">
    <property type="nucleotide sequence ID" value="NZ_JBHSEH010000004.1"/>
</dbReference>
<accession>A0ABV8XJF4</accession>
<comment type="caution">
    <text evidence="1">The sequence shown here is derived from an EMBL/GenBank/DDBJ whole genome shotgun (WGS) entry which is preliminary data.</text>
</comment>
<reference evidence="2" key="1">
    <citation type="journal article" date="2019" name="Int. J. Syst. Evol. Microbiol.">
        <title>The Global Catalogue of Microorganisms (GCM) 10K type strain sequencing project: providing services to taxonomists for standard genome sequencing and annotation.</title>
        <authorList>
            <consortium name="The Broad Institute Genomics Platform"/>
            <consortium name="The Broad Institute Genome Sequencing Center for Infectious Disease"/>
            <person name="Wu L."/>
            <person name="Ma J."/>
        </authorList>
    </citation>
    <scope>NUCLEOTIDE SEQUENCE [LARGE SCALE GENOMIC DNA]</scope>
    <source>
        <strain evidence="2">CCUG 56029</strain>
    </source>
</reference>
<dbReference type="EMBL" id="JBHSEH010000004">
    <property type="protein sequence ID" value="MFC4424817.1"/>
    <property type="molecule type" value="Genomic_DNA"/>
</dbReference>
<protein>
    <submittedName>
        <fullName evidence="1">Uncharacterized protein</fullName>
    </submittedName>
</protein>
<evidence type="ECO:0000313" key="1">
    <source>
        <dbReference type="EMBL" id="MFC4424817.1"/>
    </source>
</evidence>
<dbReference type="Proteomes" id="UP001595998">
    <property type="component" value="Unassembled WGS sequence"/>
</dbReference>
<sequence>MPGDEPDQTDVGEATAADPRDHFKAYWRTATYDLTAFSQQTTGVSVVAEAWRLTDMVKGRSSMRLQLEHQHLRVAVQAPGQLQFTQEPWTTYDTLRFLARQLRRYLLLSEADLQAMYHRWVPAEQGGRFPDLRLYPDLFVPDASGQWTLTTWARLGKKFSHEGVGSWGWSRRLYVREAARFWLTQQHLVPAPDQEWDPAVRELVAQTLAAPKMPAYLEPCKVGPFVRQTASGIQEYRLDLDAMPEGTYFTMWMNGMFVTFSVNGRAFWADSPSGIALATPFFTMRMKEALTWPEGDAGVVWHETGLEVKGVLRRFSVVIKVLH</sequence>
<organism evidence="1 2">
    <name type="scientific">Deinococcus navajonensis</name>
    <dbReference type="NCBI Taxonomy" id="309884"/>
    <lineage>
        <taxon>Bacteria</taxon>
        <taxon>Thermotogati</taxon>
        <taxon>Deinococcota</taxon>
        <taxon>Deinococci</taxon>
        <taxon>Deinococcales</taxon>
        <taxon>Deinococcaceae</taxon>
        <taxon>Deinococcus</taxon>
    </lineage>
</organism>
<keyword evidence="2" id="KW-1185">Reference proteome</keyword>
<gene>
    <name evidence="1" type="ORF">ACFOZ9_01245</name>
</gene>
<name>A0ABV8XJF4_9DEIO</name>
<proteinExistence type="predicted"/>